<dbReference type="HOGENOM" id="CLU_546065_0_0_4"/>
<dbReference type="eggNOG" id="COG3144">
    <property type="taxonomic scope" value="Bacteria"/>
</dbReference>
<sequence length="499" mass="49130">MSMNLSVQQRAAANAPTAFAAEPAAERGNSPASSPFAGLLGERQRFVAGHGQNGQNAFAAPPAPAKANPPESRAEAARRPEPQRRPAGDEAKPIEKDNTAAKRAAAKDGVAPPAAKQPGKPVDGARRTADEASDEGLPADEADAALVEPVDEASASDAADAAAAAQPAPAAPDPKVMLDWLARWGTVAPPRAAGHATTPPDDADPAAESVVPGAMAGASAAGDLRPPGPGVAEADGGRPLAGNDARRAAAVEPATGATEPSATQALHAAHADAQAEAKAGARAVAAEALLQPVPAGSAPAAGSRELAMAALTAAEPVRGVPASERARVGELLSPVSPLGGLAMPTAPAATLLTGAPLSLSVATPVQSPDFSQALASQLTTLARGGVHEAELQLNPADMGPIAVQIVIDGAQAQIDFTASHAGTRQALESSLPALAAALNGAGLTLSGGGVFEQRSGGREGAADGERHAGGRSETIALGGIEGPAGARPPAARGLLDLYA</sequence>
<feature type="region of interest" description="Disordered" evidence="1">
    <location>
        <begin position="218"/>
        <end position="264"/>
    </location>
</feature>
<evidence type="ECO:0000313" key="3">
    <source>
        <dbReference type="EMBL" id="ABM93532.1"/>
    </source>
</evidence>
<reference evidence="3 4" key="1">
    <citation type="journal article" date="2007" name="J. Bacteriol.">
        <title>Whole-genome analysis of the methyl tert-butyl ether-degrading beta-proteobacterium Methylibium petroleiphilum PM1.</title>
        <authorList>
            <person name="Kane S.R."/>
            <person name="Chakicherla A.Y."/>
            <person name="Chain P.S.G."/>
            <person name="Schmidt R."/>
            <person name="Shin M.W."/>
            <person name="Legler T.C."/>
            <person name="Scow K.M."/>
            <person name="Larimer F.W."/>
            <person name="Lucas S.M."/>
            <person name="Richardson P.M."/>
            <person name="Hristova K.R."/>
        </authorList>
    </citation>
    <scope>NUCLEOTIDE SEQUENCE [LARGE SCALE GENOMIC DNA]</scope>
    <source>
        <strain evidence="4">ATCC BAA-1232 / LMG 22953 / PM1</strain>
    </source>
</reference>
<keyword evidence="3" id="KW-0282">Flagellum</keyword>
<feature type="compositionally biased region" description="Low complexity" evidence="1">
    <location>
        <begin position="153"/>
        <end position="168"/>
    </location>
</feature>
<dbReference type="EMBL" id="CP000555">
    <property type="protein sequence ID" value="ABM93532.1"/>
    <property type="molecule type" value="Genomic_DNA"/>
</dbReference>
<organism evidence="3 4">
    <name type="scientific">Methylibium petroleiphilum (strain ATCC BAA-1232 / LMG 22953 / PM1)</name>
    <dbReference type="NCBI Taxonomy" id="420662"/>
    <lineage>
        <taxon>Bacteria</taxon>
        <taxon>Pseudomonadati</taxon>
        <taxon>Pseudomonadota</taxon>
        <taxon>Betaproteobacteria</taxon>
        <taxon>Burkholderiales</taxon>
        <taxon>Sphaerotilaceae</taxon>
        <taxon>Methylibium</taxon>
    </lineage>
</organism>
<name>A2SD93_METPP</name>
<dbReference type="PANTHER" id="PTHR37533">
    <property type="entry name" value="FLAGELLAR HOOK-LENGTH CONTROL PROTEIN"/>
    <property type="match status" value="1"/>
</dbReference>
<feature type="compositionally biased region" description="Basic and acidic residues" evidence="1">
    <location>
        <begin position="72"/>
        <end position="100"/>
    </location>
</feature>
<dbReference type="Gene3D" id="3.30.750.140">
    <property type="match status" value="1"/>
</dbReference>
<feature type="compositionally biased region" description="Low complexity" evidence="1">
    <location>
        <begin position="101"/>
        <end position="116"/>
    </location>
</feature>
<dbReference type="InterPro" id="IPR052563">
    <property type="entry name" value="FliK"/>
</dbReference>
<keyword evidence="3" id="KW-0966">Cell projection</keyword>
<dbReference type="PANTHER" id="PTHR37533:SF2">
    <property type="entry name" value="FLAGELLAR HOOK-LENGTH CONTROL PROTEIN"/>
    <property type="match status" value="1"/>
</dbReference>
<feature type="domain" description="Flagellar hook-length control protein-like C-terminal" evidence="2">
    <location>
        <begin position="377"/>
        <end position="456"/>
    </location>
</feature>
<feature type="compositionally biased region" description="Low complexity" evidence="1">
    <location>
        <begin position="57"/>
        <end position="71"/>
    </location>
</feature>
<feature type="compositionally biased region" description="Acidic residues" evidence="1">
    <location>
        <begin position="131"/>
        <end position="143"/>
    </location>
</feature>
<evidence type="ECO:0000259" key="2">
    <source>
        <dbReference type="Pfam" id="PF02120"/>
    </source>
</evidence>
<dbReference type="AlphaFoldDB" id="A2SD93"/>
<feature type="compositionally biased region" description="Low complexity" evidence="1">
    <location>
        <begin position="11"/>
        <end position="23"/>
    </location>
</feature>
<dbReference type="CDD" id="cd17470">
    <property type="entry name" value="T3SS_Flik_C"/>
    <property type="match status" value="1"/>
</dbReference>
<evidence type="ECO:0000313" key="4">
    <source>
        <dbReference type="Proteomes" id="UP000000366"/>
    </source>
</evidence>
<proteinExistence type="predicted"/>
<evidence type="ECO:0000256" key="1">
    <source>
        <dbReference type="SAM" id="MobiDB-lite"/>
    </source>
</evidence>
<dbReference type="Pfam" id="PF02120">
    <property type="entry name" value="Flg_hook"/>
    <property type="match status" value="1"/>
</dbReference>
<feature type="region of interest" description="Disordered" evidence="1">
    <location>
        <begin position="1"/>
        <end position="172"/>
    </location>
</feature>
<keyword evidence="4" id="KW-1185">Reference proteome</keyword>
<gene>
    <name evidence="3" type="primary">fliK</name>
    <name evidence="3" type="ordered locus">Mpe_A0570</name>
</gene>
<protein>
    <submittedName>
        <fullName evidence="3">Flagellar hook-length control protein</fullName>
    </submittedName>
</protein>
<accession>A2SD93</accession>
<dbReference type="InterPro" id="IPR038610">
    <property type="entry name" value="FliK-like_C_sf"/>
</dbReference>
<dbReference type="InterPro" id="IPR021136">
    <property type="entry name" value="Flagellar_hook_control-like_C"/>
</dbReference>
<keyword evidence="3" id="KW-0969">Cilium</keyword>
<dbReference type="STRING" id="420662.Mpe_A0570"/>
<dbReference type="Proteomes" id="UP000000366">
    <property type="component" value="Chromosome"/>
</dbReference>
<dbReference type="KEGG" id="mpt:Mpe_A0570"/>